<evidence type="ECO:0000313" key="1">
    <source>
        <dbReference type="EMBL" id="MBW98990.1"/>
    </source>
</evidence>
<reference evidence="1" key="1">
    <citation type="submission" date="2018-02" db="EMBL/GenBank/DDBJ databases">
        <title>Rhizophora mucronata_Transcriptome.</title>
        <authorList>
            <person name="Meera S.P."/>
            <person name="Sreeshan A."/>
            <person name="Augustine A."/>
        </authorList>
    </citation>
    <scope>NUCLEOTIDE SEQUENCE</scope>
    <source>
        <tissue evidence="1">Leaf</tissue>
    </source>
</reference>
<dbReference type="EMBL" id="GGEC01018507">
    <property type="protein sequence ID" value="MBW98990.1"/>
    <property type="molecule type" value="Transcribed_RNA"/>
</dbReference>
<organism evidence="1">
    <name type="scientific">Rhizophora mucronata</name>
    <name type="common">Asiatic mangrove</name>
    <dbReference type="NCBI Taxonomy" id="61149"/>
    <lineage>
        <taxon>Eukaryota</taxon>
        <taxon>Viridiplantae</taxon>
        <taxon>Streptophyta</taxon>
        <taxon>Embryophyta</taxon>
        <taxon>Tracheophyta</taxon>
        <taxon>Spermatophyta</taxon>
        <taxon>Magnoliopsida</taxon>
        <taxon>eudicotyledons</taxon>
        <taxon>Gunneridae</taxon>
        <taxon>Pentapetalae</taxon>
        <taxon>rosids</taxon>
        <taxon>fabids</taxon>
        <taxon>Malpighiales</taxon>
        <taxon>Rhizophoraceae</taxon>
        <taxon>Rhizophora</taxon>
    </lineage>
</organism>
<protein>
    <submittedName>
        <fullName evidence="1">Uncharacterized protein</fullName>
    </submittedName>
</protein>
<sequence>MQVLKLPYCKVK</sequence>
<dbReference type="EMBL" id="GGEC01018508">
    <property type="protein sequence ID" value="MBW98991.1"/>
    <property type="molecule type" value="Transcribed_RNA"/>
</dbReference>
<accession>A0A2P2JZU8</accession>
<proteinExistence type="predicted"/>
<name>A0A2P2JZU8_RHIMU</name>